<evidence type="ECO:0000256" key="1">
    <source>
        <dbReference type="ARBA" id="ARBA00007435"/>
    </source>
</evidence>
<dbReference type="Pfam" id="PF01541">
    <property type="entry name" value="GIY-YIG"/>
    <property type="match status" value="1"/>
</dbReference>
<dbReference type="PANTHER" id="PTHR34477:SF1">
    <property type="entry name" value="UPF0213 PROTEIN YHBQ"/>
    <property type="match status" value="1"/>
</dbReference>
<evidence type="ECO:0000313" key="3">
    <source>
        <dbReference type="EMBL" id="GAA4892803.1"/>
    </source>
</evidence>
<reference evidence="4" key="1">
    <citation type="journal article" date="2019" name="Int. J. Syst. Evol. Microbiol.">
        <title>The Global Catalogue of Microorganisms (GCM) 10K type strain sequencing project: providing services to taxonomists for standard genome sequencing and annotation.</title>
        <authorList>
            <consortium name="The Broad Institute Genomics Platform"/>
            <consortium name="The Broad Institute Genome Sequencing Center for Infectious Disease"/>
            <person name="Wu L."/>
            <person name="Ma J."/>
        </authorList>
    </citation>
    <scope>NUCLEOTIDE SEQUENCE [LARGE SCALE GENOMIC DNA]</scope>
    <source>
        <strain evidence="4">JCM 18401</strain>
    </source>
</reference>
<dbReference type="EMBL" id="BAABJZ010000089">
    <property type="protein sequence ID" value="GAA4892803.1"/>
    <property type="molecule type" value="Genomic_DNA"/>
</dbReference>
<feature type="domain" description="GIY-YIG" evidence="2">
    <location>
        <begin position="16"/>
        <end position="93"/>
    </location>
</feature>
<gene>
    <name evidence="3" type="ORF">GCM10023333_27580</name>
</gene>
<protein>
    <submittedName>
        <fullName evidence="3">GIY-YIG nuclease family protein</fullName>
    </submittedName>
</protein>
<evidence type="ECO:0000259" key="2">
    <source>
        <dbReference type="PROSITE" id="PS50164"/>
    </source>
</evidence>
<dbReference type="PROSITE" id="PS50164">
    <property type="entry name" value="GIY_YIG"/>
    <property type="match status" value="1"/>
</dbReference>
<dbReference type="InterPro" id="IPR000305">
    <property type="entry name" value="GIY-YIG_endonuc"/>
</dbReference>
<accession>A0ABP9F4M0</accession>
<comment type="caution">
    <text evidence="3">The sequence shown here is derived from an EMBL/GenBank/DDBJ whole genome shotgun (WGS) entry which is preliminary data.</text>
</comment>
<dbReference type="SUPFAM" id="SSF82771">
    <property type="entry name" value="GIY-YIG endonuclease"/>
    <property type="match status" value="1"/>
</dbReference>
<organism evidence="3 4">
    <name type="scientific">Ferrimonas pelagia</name>
    <dbReference type="NCBI Taxonomy" id="1177826"/>
    <lineage>
        <taxon>Bacteria</taxon>
        <taxon>Pseudomonadati</taxon>
        <taxon>Pseudomonadota</taxon>
        <taxon>Gammaproteobacteria</taxon>
        <taxon>Alteromonadales</taxon>
        <taxon>Ferrimonadaceae</taxon>
        <taxon>Ferrimonas</taxon>
    </lineage>
</organism>
<dbReference type="Gene3D" id="3.40.1440.10">
    <property type="entry name" value="GIY-YIG endonuclease"/>
    <property type="match status" value="1"/>
</dbReference>
<proteinExistence type="inferred from homology"/>
<sequence length="104" mass="11538">MSATPSPPSAASSASTNWSLYLVRTRTGALYTGISTDVQRRFNEHQQGGAKAARALRGKGPLQLVYQQHIGSHSEALKKEYRLKQWNKKQKEALISGIRTLDEL</sequence>
<name>A0ABP9F4M0_9GAMM</name>
<keyword evidence="4" id="KW-1185">Reference proteome</keyword>
<evidence type="ECO:0000313" key="4">
    <source>
        <dbReference type="Proteomes" id="UP001499988"/>
    </source>
</evidence>
<dbReference type="RefSeq" id="WP_345336002.1">
    <property type="nucleotide sequence ID" value="NZ_BAABJZ010000089.1"/>
</dbReference>
<dbReference type="Proteomes" id="UP001499988">
    <property type="component" value="Unassembled WGS sequence"/>
</dbReference>
<dbReference type="CDD" id="cd10456">
    <property type="entry name" value="GIY-YIG_UPF0213"/>
    <property type="match status" value="1"/>
</dbReference>
<dbReference type="PANTHER" id="PTHR34477">
    <property type="entry name" value="UPF0213 PROTEIN YHBQ"/>
    <property type="match status" value="1"/>
</dbReference>
<dbReference type="InterPro" id="IPR035901">
    <property type="entry name" value="GIY-YIG_endonuc_sf"/>
</dbReference>
<dbReference type="SMART" id="SM00465">
    <property type="entry name" value="GIYc"/>
    <property type="match status" value="1"/>
</dbReference>
<dbReference type="InterPro" id="IPR050190">
    <property type="entry name" value="UPF0213_domain"/>
</dbReference>
<comment type="similarity">
    <text evidence="1">Belongs to the UPF0213 family.</text>
</comment>